<reference evidence="2" key="1">
    <citation type="submission" date="2023-10" db="EMBL/GenBank/DDBJ databases">
        <title>Genome analysis and identification of Salinococcus sp. Bachu38 nov., a PGPR from the rhizosphere of Tamarix.</title>
        <authorList>
            <person name="Liang Z."/>
            <person name="Zhang X."/>
            <person name="Jia J."/>
            <person name="Chen X."/>
            <person name="Wang Y."/>
            <person name="Wang Q."/>
            <person name="Wang R."/>
        </authorList>
    </citation>
    <scope>NUCLEOTIDE SEQUENCE [LARGE SCALE GENOMIC DNA]</scope>
    <source>
        <strain evidence="2">Bachu38</strain>
    </source>
</reference>
<dbReference type="EMBL" id="CP138333">
    <property type="protein sequence ID" value="WZX28512.1"/>
    <property type="molecule type" value="Genomic_DNA"/>
</dbReference>
<name>A0ABZ3CED6_9STAP</name>
<keyword evidence="2" id="KW-1185">Reference proteome</keyword>
<evidence type="ECO:0000313" key="1">
    <source>
        <dbReference type="EMBL" id="WZX28512.1"/>
    </source>
</evidence>
<dbReference type="RefSeq" id="WP_342387102.1">
    <property type="nucleotide sequence ID" value="NZ_CP138333.2"/>
</dbReference>
<proteinExistence type="predicted"/>
<accession>A0ABZ3CED6</accession>
<dbReference type="Proteomes" id="UP001455384">
    <property type="component" value="Chromosome"/>
</dbReference>
<evidence type="ECO:0000313" key="2">
    <source>
        <dbReference type="Proteomes" id="UP001455384"/>
    </source>
</evidence>
<protein>
    <submittedName>
        <fullName evidence="1">Uncharacterized protein</fullName>
    </submittedName>
</protein>
<gene>
    <name evidence="1" type="ORF">RQP18_07370</name>
</gene>
<organism evidence="1 2">
    <name type="scientific">Salinicoccus bachuensis</name>
    <dbReference type="NCBI Taxonomy" id="3136731"/>
    <lineage>
        <taxon>Bacteria</taxon>
        <taxon>Bacillati</taxon>
        <taxon>Bacillota</taxon>
        <taxon>Bacilli</taxon>
        <taxon>Bacillales</taxon>
        <taxon>Staphylococcaceae</taxon>
        <taxon>Salinicoccus</taxon>
    </lineage>
</organism>
<sequence>MPMTRETIVPTSTYSLSLWTALSEPLLGNRRMDFAVMISPIAVYWSNSTNRMIRKRSLYPVK</sequence>